<dbReference type="Pfam" id="PF23733">
    <property type="entry name" value="GRXCR1-2_C"/>
    <property type="match status" value="1"/>
</dbReference>
<evidence type="ECO:0000313" key="2">
    <source>
        <dbReference type="EMBL" id="KAI3836780.1"/>
    </source>
</evidence>
<protein>
    <recommendedName>
        <fullName evidence="1">Glutaredoxin domain-containing protein</fullName>
    </recommendedName>
</protein>
<dbReference type="CDD" id="cd03031">
    <property type="entry name" value="GRX_GRX_like"/>
    <property type="match status" value="1"/>
</dbReference>
<organism evidence="2 3">
    <name type="scientific">Papaver atlanticum</name>
    <dbReference type="NCBI Taxonomy" id="357466"/>
    <lineage>
        <taxon>Eukaryota</taxon>
        <taxon>Viridiplantae</taxon>
        <taxon>Streptophyta</taxon>
        <taxon>Embryophyta</taxon>
        <taxon>Tracheophyta</taxon>
        <taxon>Spermatophyta</taxon>
        <taxon>Magnoliopsida</taxon>
        <taxon>Ranunculales</taxon>
        <taxon>Papaveraceae</taxon>
        <taxon>Papaveroideae</taxon>
        <taxon>Papaver</taxon>
    </lineage>
</organism>
<evidence type="ECO:0000259" key="1">
    <source>
        <dbReference type="Pfam" id="PF00462"/>
    </source>
</evidence>
<reference evidence="2" key="1">
    <citation type="submission" date="2022-04" db="EMBL/GenBank/DDBJ databases">
        <title>A functionally conserved STORR gene fusion in Papaver species that diverged 16.8 million years ago.</title>
        <authorList>
            <person name="Catania T."/>
        </authorList>
    </citation>
    <scope>NUCLEOTIDE SEQUENCE</scope>
    <source>
        <strain evidence="2">S-188037</strain>
    </source>
</reference>
<dbReference type="InterPro" id="IPR036249">
    <property type="entry name" value="Thioredoxin-like_sf"/>
</dbReference>
<dbReference type="InterPro" id="IPR002109">
    <property type="entry name" value="Glutaredoxin"/>
</dbReference>
<accession>A0AAD4X3N1</accession>
<dbReference type="AlphaFoldDB" id="A0AAD4X3N1"/>
<gene>
    <name evidence="2" type="ORF">MKW98_005113</name>
</gene>
<proteinExistence type="predicted"/>
<evidence type="ECO:0000313" key="3">
    <source>
        <dbReference type="Proteomes" id="UP001202328"/>
    </source>
</evidence>
<comment type="caution">
    <text evidence="2">The sequence shown here is derived from an EMBL/GenBank/DDBJ whole genome shotgun (WGS) entry which is preliminary data.</text>
</comment>
<dbReference type="EMBL" id="JAJJMB010017633">
    <property type="protein sequence ID" value="KAI3836780.1"/>
    <property type="molecule type" value="Genomic_DNA"/>
</dbReference>
<name>A0AAD4X3N1_9MAGN</name>
<feature type="domain" description="Glutaredoxin" evidence="1">
    <location>
        <begin position="95"/>
        <end position="160"/>
    </location>
</feature>
<dbReference type="SUPFAM" id="SSF52833">
    <property type="entry name" value="Thioredoxin-like"/>
    <property type="match status" value="1"/>
</dbReference>
<dbReference type="PANTHER" id="PTHR45669:SF26">
    <property type="entry name" value="GLUTAREDOXIN DOMAIN-CONTAINING PROTEIN"/>
    <property type="match status" value="1"/>
</dbReference>
<dbReference type="Pfam" id="PF00462">
    <property type="entry name" value="Glutaredoxin"/>
    <property type="match status" value="1"/>
</dbReference>
<keyword evidence="3" id="KW-1185">Reference proteome</keyword>
<dbReference type="Proteomes" id="UP001202328">
    <property type="component" value="Unassembled WGS sequence"/>
</dbReference>
<dbReference type="PANTHER" id="PTHR45669">
    <property type="entry name" value="GLUTAREDOXIN DOMAIN-CONTAINING CYSTEINE-RICH PROTEIN CG12206-RELATED"/>
    <property type="match status" value="1"/>
</dbReference>
<dbReference type="PROSITE" id="PS51354">
    <property type="entry name" value="GLUTAREDOXIN_2"/>
    <property type="match status" value="1"/>
</dbReference>
<dbReference type="Gene3D" id="3.40.30.10">
    <property type="entry name" value="Glutaredoxin"/>
    <property type="match status" value="1"/>
</dbReference>
<sequence>MWQSWGKSPGGGRIQHSASRRNFSCSSFKDIENLCKNTETTDQQQHHQQNPHQLKTKSASVFHRVRKVTSILRSWSTPLQHQDIICLPDSEQKIVIYFTSLRVVRKTFEDCRSVRSIFKGLRVSIDERDLSMDGTFLEELKGIFGKKLTLPRVFIGGRYIGGAEEIKQLHENGELKKIIEGYPVLESGVCECCGGYRFLLCNQCDGSHKCYTENKGGGGFRSCSSCNENGLIKCSFCSSVSL</sequence>